<dbReference type="InParanoid" id="A0A0C3F3K5"/>
<reference evidence="2 3" key="1">
    <citation type="submission" date="2014-04" db="EMBL/GenBank/DDBJ databases">
        <authorList>
            <consortium name="DOE Joint Genome Institute"/>
            <person name="Kuo A."/>
            <person name="Tarkka M."/>
            <person name="Buscot F."/>
            <person name="Kohler A."/>
            <person name="Nagy L.G."/>
            <person name="Floudas D."/>
            <person name="Copeland A."/>
            <person name="Barry K.W."/>
            <person name="Cichocki N."/>
            <person name="Veneault-Fourrey C."/>
            <person name="LaButti K."/>
            <person name="Lindquist E.A."/>
            <person name="Lipzen A."/>
            <person name="Lundell T."/>
            <person name="Morin E."/>
            <person name="Murat C."/>
            <person name="Sun H."/>
            <person name="Tunlid A."/>
            <person name="Henrissat B."/>
            <person name="Grigoriev I.V."/>
            <person name="Hibbett D.S."/>
            <person name="Martin F."/>
            <person name="Nordberg H.P."/>
            <person name="Cantor M.N."/>
            <person name="Hua S.X."/>
        </authorList>
    </citation>
    <scope>NUCLEOTIDE SEQUENCE [LARGE SCALE GENOMIC DNA]</scope>
    <source>
        <strain evidence="2 3">F 1598</strain>
    </source>
</reference>
<name>A0A0C3F3K5_PILCF</name>
<dbReference type="Proteomes" id="UP000054166">
    <property type="component" value="Unassembled WGS sequence"/>
</dbReference>
<sequence length="515" mass="58878">MPPKANSKVQTKQKTKAATKQKYVPGGLVETHWPIWDIHSRETRVVDTLDWIQNVRYKVGDYDTKLDAFPVSFTKYANTTTATTTTRIYIPAIYRPIFRLLQSKLCWHQIAYSMPAPILKRKASNNEYTDFLVRKARYEVWHDGAMHNIIYCNSIRESFFHWIEDTYYRGNSAIGKRPGGTKMSRGRRCILIENWMMHELLIMAHTNMGVKIWMCDKDNVRLWDGTRDVFSLNWDKFGEELTWYGRPLDRNKPDDVPFIQQQNLGNIKGFPIEEEFDQIRRSYSSVIKDFFNQIMDNQLNYAAPMKLVPIVHELGELDEVDDEDDEDFEPSSFESDDSSDSATAMDIDDPTEVATIRDEVMAQWGGGMDLKMYKAHSNFLKGTGQRPPGQVPDGYESESDDSDTDKRLRNRRMGTVAEDSTNGSASEHEGSGSEADNQPGTNPGEPGEPIEEADPEDKDPVPEAAKVAKTGPKKGRKKNRRGKKKSVRLIIHSDHGDEEDNADVDVDMHGYAMHF</sequence>
<feature type="region of interest" description="Disordered" evidence="1">
    <location>
        <begin position="319"/>
        <end position="351"/>
    </location>
</feature>
<accession>A0A0C3F3K5</accession>
<evidence type="ECO:0000256" key="1">
    <source>
        <dbReference type="SAM" id="MobiDB-lite"/>
    </source>
</evidence>
<protein>
    <submittedName>
        <fullName evidence="2">Uncharacterized protein</fullName>
    </submittedName>
</protein>
<feature type="region of interest" description="Disordered" evidence="1">
    <location>
        <begin position="379"/>
        <end position="502"/>
    </location>
</feature>
<feature type="region of interest" description="Disordered" evidence="1">
    <location>
        <begin position="1"/>
        <end position="20"/>
    </location>
</feature>
<feature type="compositionally biased region" description="Acidic residues" evidence="1">
    <location>
        <begin position="448"/>
        <end position="457"/>
    </location>
</feature>
<keyword evidence="3" id="KW-1185">Reference proteome</keyword>
<organism evidence="2 3">
    <name type="scientific">Piloderma croceum (strain F 1598)</name>
    <dbReference type="NCBI Taxonomy" id="765440"/>
    <lineage>
        <taxon>Eukaryota</taxon>
        <taxon>Fungi</taxon>
        <taxon>Dikarya</taxon>
        <taxon>Basidiomycota</taxon>
        <taxon>Agaricomycotina</taxon>
        <taxon>Agaricomycetes</taxon>
        <taxon>Agaricomycetidae</taxon>
        <taxon>Atheliales</taxon>
        <taxon>Atheliaceae</taxon>
        <taxon>Piloderma</taxon>
    </lineage>
</organism>
<evidence type="ECO:0000313" key="2">
    <source>
        <dbReference type="EMBL" id="KIM74589.1"/>
    </source>
</evidence>
<dbReference type="HOGENOM" id="CLU_529044_0_0_1"/>
<evidence type="ECO:0000313" key="3">
    <source>
        <dbReference type="Proteomes" id="UP000054166"/>
    </source>
</evidence>
<gene>
    <name evidence="2" type="ORF">PILCRDRAFT_92537</name>
</gene>
<feature type="compositionally biased region" description="Basic residues" evidence="1">
    <location>
        <begin position="471"/>
        <end position="487"/>
    </location>
</feature>
<feature type="compositionally biased region" description="Acidic residues" evidence="1">
    <location>
        <begin position="319"/>
        <end position="339"/>
    </location>
</feature>
<dbReference type="EMBL" id="KN833059">
    <property type="protein sequence ID" value="KIM74589.1"/>
    <property type="molecule type" value="Genomic_DNA"/>
</dbReference>
<dbReference type="AlphaFoldDB" id="A0A0C3F3K5"/>
<proteinExistence type="predicted"/>
<reference evidence="3" key="2">
    <citation type="submission" date="2015-01" db="EMBL/GenBank/DDBJ databases">
        <title>Evolutionary Origins and Diversification of the Mycorrhizal Mutualists.</title>
        <authorList>
            <consortium name="DOE Joint Genome Institute"/>
            <consortium name="Mycorrhizal Genomics Consortium"/>
            <person name="Kohler A."/>
            <person name="Kuo A."/>
            <person name="Nagy L.G."/>
            <person name="Floudas D."/>
            <person name="Copeland A."/>
            <person name="Barry K.W."/>
            <person name="Cichocki N."/>
            <person name="Veneault-Fourrey C."/>
            <person name="LaButti K."/>
            <person name="Lindquist E.A."/>
            <person name="Lipzen A."/>
            <person name="Lundell T."/>
            <person name="Morin E."/>
            <person name="Murat C."/>
            <person name="Riley R."/>
            <person name="Ohm R."/>
            <person name="Sun H."/>
            <person name="Tunlid A."/>
            <person name="Henrissat B."/>
            <person name="Grigoriev I.V."/>
            <person name="Hibbett D.S."/>
            <person name="Martin F."/>
        </authorList>
    </citation>
    <scope>NUCLEOTIDE SEQUENCE [LARGE SCALE GENOMIC DNA]</scope>
    <source>
        <strain evidence="3">F 1598</strain>
    </source>
</reference>